<protein>
    <submittedName>
        <fullName evidence="1">Uncharacterized protein</fullName>
    </submittedName>
</protein>
<dbReference type="Proteomes" id="UP001055879">
    <property type="component" value="Linkage Group LG03"/>
</dbReference>
<evidence type="ECO:0000313" key="1">
    <source>
        <dbReference type="EMBL" id="KAI3749091.1"/>
    </source>
</evidence>
<accession>A0ACB9DRL8</accession>
<evidence type="ECO:0000313" key="2">
    <source>
        <dbReference type="Proteomes" id="UP001055879"/>
    </source>
</evidence>
<comment type="caution">
    <text evidence="1">The sequence shown here is derived from an EMBL/GenBank/DDBJ whole genome shotgun (WGS) entry which is preliminary data.</text>
</comment>
<sequence length="66" mass="7224">MRADVHAPLSAILKFAPIVPRGFVIVLSPTHFSCSSLSVLSLSLDLVNCLEISRKLPLRPHPHIVI</sequence>
<organism evidence="1 2">
    <name type="scientific">Arctium lappa</name>
    <name type="common">Greater burdock</name>
    <name type="synonym">Lappa major</name>
    <dbReference type="NCBI Taxonomy" id="4217"/>
    <lineage>
        <taxon>Eukaryota</taxon>
        <taxon>Viridiplantae</taxon>
        <taxon>Streptophyta</taxon>
        <taxon>Embryophyta</taxon>
        <taxon>Tracheophyta</taxon>
        <taxon>Spermatophyta</taxon>
        <taxon>Magnoliopsida</taxon>
        <taxon>eudicotyledons</taxon>
        <taxon>Gunneridae</taxon>
        <taxon>Pentapetalae</taxon>
        <taxon>asterids</taxon>
        <taxon>campanulids</taxon>
        <taxon>Asterales</taxon>
        <taxon>Asteraceae</taxon>
        <taxon>Carduoideae</taxon>
        <taxon>Cardueae</taxon>
        <taxon>Arctiinae</taxon>
        <taxon>Arctium</taxon>
    </lineage>
</organism>
<dbReference type="EMBL" id="CM042049">
    <property type="protein sequence ID" value="KAI3749091.1"/>
    <property type="molecule type" value="Genomic_DNA"/>
</dbReference>
<gene>
    <name evidence="1" type="ORF">L6452_12663</name>
</gene>
<keyword evidence="2" id="KW-1185">Reference proteome</keyword>
<reference evidence="2" key="1">
    <citation type="journal article" date="2022" name="Mol. Ecol. Resour.">
        <title>The genomes of chicory, endive, great burdock and yacon provide insights into Asteraceae palaeo-polyploidization history and plant inulin production.</title>
        <authorList>
            <person name="Fan W."/>
            <person name="Wang S."/>
            <person name="Wang H."/>
            <person name="Wang A."/>
            <person name="Jiang F."/>
            <person name="Liu H."/>
            <person name="Zhao H."/>
            <person name="Xu D."/>
            <person name="Zhang Y."/>
        </authorList>
    </citation>
    <scope>NUCLEOTIDE SEQUENCE [LARGE SCALE GENOMIC DNA]</scope>
    <source>
        <strain evidence="2">cv. Niubang</strain>
    </source>
</reference>
<proteinExistence type="predicted"/>
<reference evidence="1 2" key="2">
    <citation type="journal article" date="2022" name="Mol. Ecol. Resour.">
        <title>The genomes of chicory, endive, great burdock and yacon provide insights into Asteraceae paleo-polyploidization history and plant inulin production.</title>
        <authorList>
            <person name="Fan W."/>
            <person name="Wang S."/>
            <person name="Wang H."/>
            <person name="Wang A."/>
            <person name="Jiang F."/>
            <person name="Liu H."/>
            <person name="Zhao H."/>
            <person name="Xu D."/>
            <person name="Zhang Y."/>
        </authorList>
    </citation>
    <scope>NUCLEOTIDE SEQUENCE [LARGE SCALE GENOMIC DNA]</scope>
    <source>
        <strain evidence="2">cv. Niubang</strain>
    </source>
</reference>
<name>A0ACB9DRL8_ARCLA</name>